<protein>
    <recommendedName>
        <fullName evidence="12 13">Replicative DNA helicase</fullName>
        <ecNumber evidence="12 13">5.6.2.3</ecNumber>
    </recommendedName>
</protein>
<dbReference type="PROSITE" id="PS51199">
    <property type="entry name" value="SF4_HELICASE"/>
    <property type="match status" value="1"/>
</dbReference>
<organism evidence="15 16">
    <name type="scientific">Zestomonas carbonaria</name>
    <dbReference type="NCBI Taxonomy" id="2762745"/>
    <lineage>
        <taxon>Bacteria</taxon>
        <taxon>Pseudomonadati</taxon>
        <taxon>Pseudomonadota</taxon>
        <taxon>Gammaproteobacteria</taxon>
        <taxon>Pseudomonadales</taxon>
        <taxon>Pseudomonadaceae</taxon>
        <taxon>Zestomonas</taxon>
    </lineage>
</organism>
<evidence type="ECO:0000256" key="10">
    <source>
        <dbReference type="ARBA" id="ARBA00044932"/>
    </source>
</evidence>
<keyword evidence="7 13" id="KW-0067">ATP-binding</keyword>
<dbReference type="Gene3D" id="1.10.860.10">
    <property type="entry name" value="DNAb Helicase, Chain A"/>
    <property type="match status" value="1"/>
</dbReference>
<dbReference type="InterPro" id="IPR007694">
    <property type="entry name" value="DNA_helicase_DnaB-like_C"/>
</dbReference>
<dbReference type="InterPro" id="IPR007692">
    <property type="entry name" value="DNA_helicase_DnaB"/>
</dbReference>
<dbReference type="EC" id="5.6.2.3" evidence="12 13"/>
<dbReference type="GO" id="GO:1990077">
    <property type="term" value="C:primosome complex"/>
    <property type="evidence" value="ECO:0007669"/>
    <property type="project" value="UniProtKB-UniRule"/>
</dbReference>
<comment type="similarity">
    <text evidence="1 13">Belongs to the helicase family. DnaB subfamily.</text>
</comment>
<comment type="catalytic activity">
    <reaction evidence="11 13">
        <text>ATP + H2O = ADP + phosphate + H(+)</text>
        <dbReference type="Rhea" id="RHEA:13065"/>
        <dbReference type="ChEBI" id="CHEBI:15377"/>
        <dbReference type="ChEBI" id="CHEBI:15378"/>
        <dbReference type="ChEBI" id="CHEBI:30616"/>
        <dbReference type="ChEBI" id="CHEBI:43474"/>
        <dbReference type="ChEBI" id="CHEBI:456216"/>
        <dbReference type="EC" id="5.6.2.3"/>
    </reaction>
</comment>
<dbReference type="GO" id="GO:0003677">
    <property type="term" value="F:DNA binding"/>
    <property type="evidence" value="ECO:0007669"/>
    <property type="project" value="UniProtKB-UniRule"/>
</dbReference>
<dbReference type="InterPro" id="IPR007693">
    <property type="entry name" value="DNA_helicase_DnaB-like_N"/>
</dbReference>
<evidence type="ECO:0000256" key="5">
    <source>
        <dbReference type="ARBA" id="ARBA00022801"/>
    </source>
</evidence>
<dbReference type="GO" id="GO:0005524">
    <property type="term" value="F:ATP binding"/>
    <property type="evidence" value="ECO:0007669"/>
    <property type="project" value="UniProtKB-UniRule"/>
</dbReference>
<evidence type="ECO:0000256" key="13">
    <source>
        <dbReference type="RuleBase" id="RU362085"/>
    </source>
</evidence>
<comment type="function">
    <text evidence="10 13">The main replicative DNA helicase, it participates in initiation and elongation during chromosome replication. Travels ahead of the DNA replisome, separating dsDNA into templates for DNA synthesis. A processive ATP-dependent 5'-3' DNA helicase it has DNA-dependent ATPase activity.</text>
</comment>
<dbReference type="CDD" id="cd00984">
    <property type="entry name" value="DnaB_C"/>
    <property type="match status" value="1"/>
</dbReference>
<keyword evidence="6 13" id="KW-0347">Helicase</keyword>
<dbReference type="EMBL" id="CAJFCI010000023">
    <property type="protein sequence ID" value="CAD5106561.1"/>
    <property type="molecule type" value="Genomic_DNA"/>
</dbReference>
<evidence type="ECO:0000256" key="7">
    <source>
        <dbReference type="ARBA" id="ARBA00022840"/>
    </source>
</evidence>
<dbReference type="GO" id="GO:0016787">
    <property type="term" value="F:hydrolase activity"/>
    <property type="evidence" value="ECO:0007669"/>
    <property type="project" value="UniProtKB-KW"/>
</dbReference>
<evidence type="ECO:0000256" key="1">
    <source>
        <dbReference type="ARBA" id="ARBA00008428"/>
    </source>
</evidence>
<evidence type="ECO:0000313" key="16">
    <source>
        <dbReference type="Proteomes" id="UP000583387"/>
    </source>
</evidence>
<dbReference type="SUPFAM" id="SSF48024">
    <property type="entry name" value="N-terminal domain of DnaB helicase"/>
    <property type="match status" value="1"/>
</dbReference>
<evidence type="ECO:0000256" key="12">
    <source>
        <dbReference type="NCBIfam" id="TIGR00665"/>
    </source>
</evidence>
<dbReference type="AlphaFoldDB" id="A0A7U7EKJ2"/>
<evidence type="ECO:0000256" key="3">
    <source>
        <dbReference type="ARBA" id="ARBA00022705"/>
    </source>
</evidence>
<dbReference type="FunFam" id="3.40.50.300:FF:000076">
    <property type="entry name" value="Replicative DNA helicase"/>
    <property type="match status" value="1"/>
</dbReference>
<keyword evidence="8 13" id="KW-0238">DNA-binding</keyword>
<dbReference type="InterPro" id="IPR027417">
    <property type="entry name" value="P-loop_NTPase"/>
</dbReference>
<evidence type="ECO:0000256" key="6">
    <source>
        <dbReference type="ARBA" id="ARBA00022806"/>
    </source>
</evidence>
<keyword evidence="5 13" id="KW-0378">Hydrolase</keyword>
<dbReference type="Pfam" id="PF00772">
    <property type="entry name" value="DnaB"/>
    <property type="match status" value="1"/>
</dbReference>
<comment type="caution">
    <text evidence="15">The sequence shown here is derived from an EMBL/GenBank/DDBJ whole genome shotgun (WGS) entry which is preliminary data.</text>
</comment>
<keyword evidence="4 13" id="KW-0547">Nucleotide-binding</keyword>
<gene>
    <name evidence="15" type="primary">dnaB</name>
    <name evidence="15" type="ORF">PSEWESI4_00826</name>
</gene>
<dbReference type="NCBIfam" id="TIGR00665">
    <property type="entry name" value="DnaB"/>
    <property type="match status" value="1"/>
</dbReference>
<dbReference type="SUPFAM" id="SSF52540">
    <property type="entry name" value="P-loop containing nucleoside triphosphate hydrolases"/>
    <property type="match status" value="1"/>
</dbReference>
<reference evidence="15 16" key="1">
    <citation type="submission" date="2020-08" db="EMBL/GenBank/DDBJ databases">
        <authorList>
            <person name="Criscuolo A."/>
        </authorList>
    </citation>
    <scope>NUCLEOTIDE SEQUENCE [LARGE SCALE GENOMIC DNA]</scope>
    <source>
        <strain evidence="15">CIP111764</strain>
    </source>
</reference>
<dbReference type="Proteomes" id="UP000583387">
    <property type="component" value="Unassembled WGS sequence"/>
</dbReference>
<dbReference type="InterPro" id="IPR016136">
    <property type="entry name" value="DNA_helicase_N/primase_C"/>
</dbReference>
<evidence type="ECO:0000313" key="15">
    <source>
        <dbReference type="EMBL" id="CAD5106561.1"/>
    </source>
</evidence>
<evidence type="ECO:0000256" key="8">
    <source>
        <dbReference type="ARBA" id="ARBA00023125"/>
    </source>
</evidence>
<dbReference type="Gene3D" id="3.40.50.300">
    <property type="entry name" value="P-loop containing nucleotide triphosphate hydrolases"/>
    <property type="match status" value="1"/>
</dbReference>
<dbReference type="SMART" id="SM00382">
    <property type="entry name" value="AAA"/>
    <property type="match status" value="1"/>
</dbReference>
<keyword evidence="3 13" id="KW-0235">DNA replication</keyword>
<dbReference type="GO" id="GO:0043139">
    <property type="term" value="F:5'-3' DNA helicase activity"/>
    <property type="evidence" value="ECO:0007669"/>
    <property type="project" value="UniProtKB-EC"/>
</dbReference>
<dbReference type="Pfam" id="PF03796">
    <property type="entry name" value="DnaB_C"/>
    <property type="match status" value="1"/>
</dbReference>
<feature type="domain" description="SF4 helicase" evidence="14">
    <location>
        <begin position="212"/>
        <end position="479"/>
    </location>
</feature>
<evidence type="ECO:0000256" key="2">
    <source>
        <dbReference type="ARBA" id="ARBA00022515"/>
    </source>
</evidence>
<evidence type="ECO:0000256" key="9">
    <source>
        <dbReference type="ARBA" id="ARBA00023235"/>
    </source>
</evidence>
<dbReference type="GO" id="GO:0006269">
    <property type="term" value="P:DNA replication, synthesis of primer"/>
    <property type="evidence" value="ECO:0007669"/>
    <property type="project" value="UniProtKB-UniRule"/>
</dbReference>
<dbReference type="GO" id="GO:0005829">
    <property type="term" value="C:cytosol"/>
    <property type="evidence" value="ECO:0007669"/>
    <property type="project" value="TreeGrafter"/>
</dbReference>
<dbReference type="PANTHER" id="PTHR30153:SF2">
    <property type="entry name" value="REPLICATIVE DNA HELICASE"/>
    <property type="match status" value="1"/>
</dbReference>
<sequence>MGNARQGTVCVCPIRIMSAEPMNDISVPEQYDLQTAALKVPPHSIEAEQAVLGGLMLDNNAWERVLDAVSDGDFYRHDHRLIFRAIFKLAERNHPFDVVTLSEQLDKEGQLSQVGGLAYLGELAKNTPSVANIKAYASIIRERATLRKLIGISNEIADSAYEPQGRSGEEILDEAERKIFEIAEARPKTGGPVGINDILVKAIDRIDSLFNAGDAITGLSTGFNDLDNLTSGLQPADMIIVAGRPSMGKTTFAMNLVENALMRSDKSILVYSLEMPSESIVIRMLASLGRIDQTKVRSGRLDDDDWPRLTSAVNLLNDRKLFIDDTAGISPSEMRARTRRLAREHGEIGLIMVDYLQLMQIPGSSGDNRVNEISEISRSLKALAKEFNCPVIALSQLNRGLEQRPNKRPINSDLRESGAIEQDADIILFVYRDEVYHPETEFKGVAEIIIGKQRNGPLGTARLAFLGKYSRFENLAPGSYQFDDE</sequence>
<dbReference type="InterPro" id="IPR036185">
    <property type="entry name" value="DNA_heli_DnaB-like_N_sf"/>
</dbReference>
<evidence type="ECO:0000256" key="11">
    <source>
        <dbReference type="ARBA" id="ARBA00048954"/>
    </source>
</evidence>
<evidence type="ECO:0000256" key="4">
    <source>
        <dbReference type="ARBA" id="ARBA00022741"/>
    </source>
</evidence>
<dbReference type="GO" id="GO:0042802">
    <property type="term" value="F:identical protein binding"/>
    <property type="evidence" value="ECO:0007669"/>
    <property type="project" value="UniProtKB-ARBA"/>
</dbReference>
<dbReference type="FunFam" id="1.10.860.10:FF:000001">
    <property type="entry name" value="Replicative DNA helicase"/>
    <property type="match status" value="1"/>
</dbReference>
<keyword evidence="2 13" id="KW-0639">Primosome</keyword>
<accession>A0A7U7EKJ2</accession>
<dbReference type="PANTHER" id="PTHR30153">
    <property type="entry name" value="REPLICATIVE DNA HELICASE DNAB"/>
    <property type="match status" value="1"/>
</dbReference>
<dbReference type="NCBIfam" id="NF004384">
    <property type="entry name" value="PRK05748.1"/>
    <property type="match status" value="1"/>
</dbReference>
<name>A0A7U7EKJ2_9GAMM</name>
<keyword evidence="9" id="KW-0413">Isomerase</keyword>
<dbReference type="InterPro" id="IPR003593">
    <property type="entry name" value="AAA+_ATPase"/>
</dbReference>
<proteinExistence type="inferred from homology"/>
<keyword evidence="16" id="KW-1185">Reference proteome</keyword>
<evidence type="ECO:0000259" key="14">
    <source>
        <dbReference type="PROSITE" id="PS51199"/>
    </source>
</evidence>